<evidence type="ECO:0000259" key="13">
    <source>
        <dbReference type="Pfam" id="PF02880"/>
    </source>
</evidence>
<feature type="domain" description="Alpha-D-phosphohexomutase alpha/beta/alpha" evidence="13">
    <location>
        <begin position="297"/>
        <end position="410"/>
    </location>
</feature>
<feature type="active site" description="Phosphoserine intermediate" evidence="7">
    <location>
        <position position="140"/>
    </location>
</feature>
<evidence type="ECO:0000256" key="7">
    <source>
        <dbReference type="HAMAP-Rule" id="MF_01554"/>
    </source>
</evidence>
<dbReference type="InterPro" id="IPR036900">
    <property type="entry name" value="A-D-PHexomutase_C_sf"/>
</dbReference>
<dbReference type="Gene3D" id="3.30.310.50">
    <property type="entry name" value="Alpha-D-phosphohexomutase, C-terminal domain"/>
    <property type="match status" value="1"/>
</dbReference>
<accession>A0A8J6XEF9</accession>
<dbReference type="FunFam" id="3.40.120.10:FF:000003">
    <property type="entry name" value="Phosphoglucosamine mutase"/>
    <property type="match status" value="1"/>
</dbReference>
<dbReference type="GO" id="GO:0009252">
    <property type="term" value="P:peptidoglycan biosynthetic process"/>
    <property type="evidence" value="ECO:0007669"/>
    <property type="project" value="TreeGrafter"/>
</dbReference>
<evidence type="ECO:0000256" key="8">
    <source>
        <dbReference type="RuleBase" id="RU004326"/>
    </source>
</evidence>
<evidence type="ECO:0000259" key="12">
    <source>
        <dbReference type="Pfam" id="PF02879"/>
    </source>
</evidence>
<dbReference type="PANTHER" id="PTHR42946:SF1">
    <property type="entry name" value="PHOSPHOGLUCOMUTASE (ALPHA-D-GLUCOSE-1,6-BISPHOSPHATE-DEPENDENT)"/>
    <property type="match status" value="1"/>
</dbReference>
<feature type="domain" description="Alpha-D-phosphohexomutase C-terminal" evidence="10">
    <location>
        <begin position="416"/>
        <end position="482"/>
    </location>
</feature>
<dbReference type="GO" id="GO:0004615">
    <property type="term" value="F:phosphomannomutase activity"/>
    <property type="evidence" value="ECO:0007669"/>
    <property type="project" value="TreeGrafter"/>
</dbReference>
<dbReference type="Pfam" id="PF00408">
    <property type="entry name" value="PGM_PMM_IV"/>
    <property type="match status" value="1"/>
</dbReference>
<feature type="modified residue" description="Phosphoserine" evidence="7">
    <location>
        <position position="140"/>
    </location>
</feature>
<sequence length="491" mass="52517">MVSSITRSQDGIHAGCASETDRSPLCNQGSFVQNLIALPTTPLFGTDGIRGRVGELLSAPLALHVGFWTGIVLRANASSVGPIILGQDSRNSSDMLAMSLSAGLTAAGLEVWYLGLCPTPCVAYLTSVTDAVGGVMISASHNPPQDNGIKVFGADGAKLPQALQAEIEAGLRGESSNYTGSSNCGRHYSRSELVGDYAESVKKPLCSTLNLQGMKIVLDLAWGAAVGLAPKIFTSMGAEVICLHEEPDGDRINVNCGSTHLEILQAAVKQHNASIGFAFDGDADRVLAVDNNGRQVNGDYILYLWGRCLQQKQELPDNLIVSTVMANLGFERAWKQLGGKLIRTAVGDQHVQAEMLRTGGMLGGEQSGHILCRHYGITGDGLLTALHLAALVHSAQVSLSEMIDQSFQTYPQLLRNVRVEDRTKRISWKDCQPLQQAITCAEAAMGDSGRILVRASGTEPVIRVMVEAEVAELANHWTNELVRQVQQHLVA</sequence>
<evidence type="ECO:0000256" key="6">
    <source>
        <dbReference type="ARBA" id="ARBA00050364"/>
    </source>
</evidence>
<dbReference type="FunFam" id="3.40.120.10:FF:000001">
    <property type="entry name" value="Phosphoglucosamine mutase"/>
    <property type="match status" value="1"/>
</dbReference>
<dbReference type="EC" id="5.4.2.10" evidence="7 9"/>
<comment type="similarity">
    <text evidence="1 7 8">Belongs to the phosphohexose mutase family.</text>
</comment>
<feature type="domain" description="Alpha-D-phosphohexomutase alpha/beta/alpha" evidence="11">
    <location>
        <begin position="43"/>
        <end position="175"/>
    </location>
</feature>
<dbReference type="Pfam" id="PF02880">
    <property type="entry name" value="PGM_PMM_III"/>
    <property type="match status" value="1"/>
</dbReference>
<dbReference type="Pfam" id="PF02879">
    <property type="entry name" value="PGM_PMM_II"/>
    <property type="match status" value="1"/>
</dbReference>
<keyword evidence="4 7" id="KW-0460">Magnesium</keyword>
<dbReference type="HAMAP" id="MF_01554_B">
    <property type="entry name" value="GlmM_B"/>
    <property type="match status" value="1"/>
</dbReference>
<evidence type="ECO:0000256" key="9">
    <source>
        <dbReference type="RuleBase" id="RU004327"/>
    </source>
</evidence>
<dbReference type="InterPro" id="IPR006352">
    <property type="entry name" value="GlmM_bact"/>
</dbReference>
<feature type="binding site" evidence="7">
    <location>
        <position position="280"/>
    </location>
    <ligand>
        <name>Mg(2+)</name>
        <dbReference type="ChEBI" id="CHEBI:18420"/>
    </ligand>
</feature>
<gene>
    <name evidence="7" type="primary">glmM</name>
    <name evidence="14" type="ORF">ICL16_18660</name>
</gene>
<dbReference type="SUPFAM" id="SSF55957">
    <property type="entry name" value="Phosphoglucomutase, C-terminal domain"/>
    <property type="match status" value="1"/>
</dbReference>
<evidence type="ECO:0000256" key="3">
    <source>
        <dbReference type="ARBA" id="ARBA00022723"/>
    </source>
</evidence>
<feature type="binding site" evidence="7">
    <location>
        <position position="284"/>
    </location>
    <ligand>
        <name>Mg(2+)</name>
        <dbReference type="ChEBI" id="CHEBI:18420"/>
    </ligand>
</feature>
<keyword evidence="15" id="KW-1185">Reference proteome</keyword>
<dbReference type="EMBL" id="JACXAE010000063">
    <property type="protein sequence ID" value="MBD2774039.1"/>
    <property type="molecule type" value="Genomic_DNA"/>
</dbReference>
<dbReference type="InterPro" id="IPR005845">
    <property type="entry name" value="A-D-PHexomutase_a/b/a-II"/>
</dbReference>
<dbReference type="PRINTS" id="PR00509">
    <property type="entry name" value="PGMPMM"/>
</dbReference>
<dbReference type="GO" id="GO:0000287">
    <property type="term" value="F:magnesium ion binding"/>
    <property type="evidence" value="ECO:0007669"/>
    <property type="project" value="UniProtKB-UniRule"/>
</dbReference>
<proteinExistence type="inferred from homology"/>
<dbReference type="NCBIfam" id="TIGR01455">
    <property type="entry name" value="glmM"/>
    <property type="match status" value="1"/>
</dbReference>
<evidence type="ECO:0000256" key="1">
    <source>
        <dbReference type="ARBA" id="ARBA00010231"/>
    </source>
</evidence>
<dbReference type="Gene3D" id="3.40.120.10">
    <property type="entry name" value="Alpha-D-Glucose-1,6-Bisphosphate, subunit A, domain 3"/>
    <property type="match status" value="3"/>
</dbReference>
<dbReference type="FunFam" id="3.30.310.50:FF:000001">
    <property type="entry name" value="Phosphoglucosamine mutase"/>
    <property type="match status" value="1"/>
</dbReference>
<evidence type="ECO:0000259" key="11">
    <source>
        <dbReference type="Pfam" id="PF02878"/>
    </source>
</evidence>
<evidence type="ECO:0000256" key="2">
    <source>
        <dbReference type="ARBA" id="ARBA00022553"/>
    </source>
</evidence>
<dbReference type="GO" id="GO:0008966">
    <property type="term" value="F:phosphoglucosamine mutase activity"/>
    <property type="evidence" value="ECO:0007669"/>
    <property type="project" value="UniProtKB-UniRule"/>
</dbReference>
<dbReference type="Proteomes" id="UP000629098">
    <property type="component" value="Unassembled WGS sequence"/>
</dbReference>
<dbReference type="GO" id="GO:0005975">
    <property type="term" value="P:carbohydrate metabolic process"/>
    <property type="evidence" value="ECO:0007669"/>
    <property type="project" value="InterPro"/>
</dbReference>
<dbReference type="InterPro" id="IPR016055">
    <property type="entry name" value="A-D-PHexomutase_a/b/a-I/II/III"/>
</dbReference>
<evidence type="ECO:0000259" key="10">
    <source>
        <dbReference type="Pfam" id="PF00408"/>
    </source>
</evidence>
<feature type="binding site" evidence="7">
    <location>
        <position position="282"/>
    </location>
    <ligand>
        <name>Mg(2+)</name>
        <dbReference type="ChEBI" id="CHEBI:18420"/>
    </ligand>
</feature>
<dbReference type="RefSeq" id="WP_190830550.1">
    <property type="nucleotide sequence ID" value="NZ_CAWPPI010000063.1"/>
</dbReference>
<dbReference type="GO" id="GO:0006048">
    <property type="term" value="P:UDP-N-acetylglucosamine biosynthetic process"/>
    <property type="evidence" value="ECO:0007669"/>
    <property type="project" value="TreeGrafter"/>
</dbReference>
<comment type="function">
    <text evidence="7 9">Catalyzes the conversion of glucosamine-6-phosphate to glucosamine-1-phosphate.</text>
</comment>
<dbReference type="PANTHER" id="PTHR42946">
    <property type="entry name" value="PHOSPHOHEXOSE MUTASE"/>
    <property type="match status" value="1"/>
</dbReference>
<dbReference type="InterPro" id="IPR005846">
    <property type="entry name" value="A-D-PHexomutase_a/b/a-III"/>
</dbReference>
<comment type="catalytic activity">
    <reaction evidence="6 7 9">
        <text>alpha-D-glucosamine 1-phosphate = D-glucosamine 6-phosphate</text>
        <dbReference type="Rhea" id="RHEA:23424"/>
        <dbReference type="ChEBI" id="CHEBI:58516"/>
        <dbReference type="ChEBI" id="CHEBI:58725"/>
        <dbReference type="EC" id="5.4.2.10"/>
    </reaction>
</comment>
<evidence type="ECO:0000256" key="4">
    <source>
        <dbReference type="ARBA" id="ARBA00022842"/>
    </source>
</evidence>
<comment type="cofactor">
    <cofactor evidence="7">
        <name>Mg(2+)</name>
        <dbReference type="ChEBI" id="CHEBI:18420"/>
    </cofactor>
    <text evidence="7">Binds 1 Mg(2+) ion per subunit.</text>
</comment>
<dbReference type="SUPFAM" id="SSF53738">
    <property type="entry name" value="Phosphoglucomutase, first 3 domains"/>
    <property type="match status" value="3"/>
</dbReference>
<dbReference type="AlphaFoldDB" id="A0A8J6XEF9"/>
<dbReference type="CDD" id="cd05802">
    <property type="entry name" value="GlmM"/>
    <property type="match status" value="1"/>
</dbReference>
<dbReference type="InterPro" id="IPR050060">
    <property type="entry name" value="Phosphoglucosamine_mutase"/>
</dbReference>
<keyword evidence="5 7" id="KW-0413">Isomerase</keyword>
<dbReference type="InterPro" id="IPR005841">
    <property type="entry name" value="Alpha-D-phosphohexomutase_SF"/>
</dbReference>
<dbReference type="Pfam" id="PF02878">
    <property type="entry name" value="PGM_PMM_I"/>
    <property type="match status" value="1"/>
</dbReference>
<feature type="binding site" description="via phosphate group" evidence="7">
    <location>
        <position position="140"/>
    </location>
    <ligand>
        <name>Mg(2+)</name>
        <dbReference type="ChEBI" id="CHEBI:18420"/>
    </ligand>
</feature>
<evidence type="ECO:0000313" key="15">
    <source>
        <dbReference type="Proteomes" id="UP000629098"/>
    </source>
</evidence>
<dbReference type="InterPro" id="IPR016066">
    <property type="entry name" value="A-D-PHexomutase_CS"/>
</dbReference>
<dbReference type="GO" id="GO:0005829">
    <property type="term" value="C:cytosol"/>
    <property type="evidence" value="ECO:0007669"/>
    <property type="project" value="TreeGrafter"/>
</dbReference>
<dbReference type="InterPro" id="IPR005844">
    <property type="entry name" value="A-D-PHexomutase_a/b/a-I"/>
</dbReference>
<dbReference type="PROSITE" id="PS00710">
    <property type="entry name" value="PGM_PMM"/>
    <property type="match status" value="1"/>
</dbReference>
<protein>
    <recommendedName>
        <fullName evidence="7 9">Phosphoglucosamine mutase</fullName>
        <ecNumber evidence="7 9">5.4.2.10</ecNumber>
    </recommendedName>
</protein>
<evidence type="ECO:0000256" key="5">
    <source>
        <dbReference type="ARBA" id="ARBA00023235"/>
    </source>
</evidence>
<reference evidence="14" key="1">
    <citation type="submission" date="2020-09" db="EMBL/GenBank/DDBJ databases">
        <title>Iningainema tapete sp. nov. (Scytonemataceae, Cyanobacteria) from greenhouses in central Florida (USA) produces two types of nodularin with biosynthetic potential for microcystin-LR and anabaenopeptins.</title>
        <authorList>
            <person name="Berthold D.E."/>
            <person name="Lefler F.W."/>
            <person name="Huang I.-S."/>
            <person name="Abdulla H."/>
            <person name="Zimba P.V."/>
            <person name="Laughinghouse H.D. IV."/>
        </authorList>
    </citation>
    <scope>NUCLEOTIDE SEQUENCE</scope>
    <source>
        <strain evidence="14">BLCCT55</strain>
    </source>
</reference>
<organism evidence="14 15">
    <name type="scientific">Iningainema tapete BLCC-T55</name>
    <dbReference type="NCBI Taxonomy" id="2748662"/>
    <lineage>
        <taxon>Bacteria</taxon>
        <taxon>Bacillati</taxon>
        <taxon>Cyanobacteriota</taxon>
        <taxon>Cyanophyceae</taxon>
        <taxon>Nostocales</taxon>
        <taxon>Scytonemataceae</taxon>
        <taxon>Iningainema tapete</taxon>
    </lineage>
</organism>
<keyword evidence="3 7" id="KW-0479">Metal-binding</keyword>
<keyword evidence="2 7" id="KW-0597">Phosphoprotein</keyword>
<evidence type="ECO:0000313" key="14">
    <source>
        <dbReference type="EMBL" id="MBD2774039.1"/>
    </source>
</evidence>
<dbReference type="InterPro" id="IPR005843">
    <property type="entry name" value="A-D-PHexomutase_C"/>
</dbReference>
<comment type="PTM">
    <text evidence="7">Activated by phosphorylation.</text>
</comment>
<feature type="domain" description="Alpha-D-phosphohexomutase alpha/beta/alpha" evidence="12">
    <location>
        <begin position="196"/>
        <end position="293"/>
    </location>
</feature>
<comment type="caution">
    <text evidence="14">The sequence shown here is derived from an EMBL/GenBank/DDBJ whole genome shotgun (WGS) entry which is preliminary data.</text>
</comment>
<name>A0A8J6XEF9_9CYAN</name>